<evidence type="ECO:0000313" key="1">
    <source>
        <dbReference type="EMBL" id="KMO24877.1"/>
    </source>
</evidence>
<gene>
    <name evidence="1" type="ORF">VP06_33170</name>
</gene>
<proteinExistence type="predicted"/>
<evidence type="ECO:0000313" key="2">
    <source>
        <dbReference type="Proteomes" id="UP000035929"/>
    </source>
</evidence>
<dbReference type="Proteomes" id="UP000035929">
    <property type="component" value="Unassembled WGS sequence"/>
</dbReference>
<comment type="caution">
    <text evidence="1">The sequence shown here is derived from an EMBL/GenBank/DDBJ whole genome shotgun (WGS) entry which is preliminary data.</text>
</comment>
<accession>A0A0J6RUG3</accession>
<protein>
    <submittedName>
        <fullName evidence="1">Uncharacterized protein</fullName>
    </submittedName>
</protein>
<dbReference type="InterPro" id="IPR012334">
    <property type="entry name" value="Pectin_lyas_fold"/>
</dbReference>
<feature type="non-terminal residue" evidence="1">
    <location>
        <position position="227"/>
    </location>
</feature>
<name>A0A0J6RUG3_9HYPH</name>
<reference evidence="1 2" key="1">
    <citation type="submission" date="2015-03" db="EMBL/GenBank/DDBJ databases">
        <title>Genome sequencing of Methylobacterium aquaticum DSM16371 type strain.</title>
        <authorList>
            <person name="Chaudhry V."/>
            <person name="Patil P.B."/>
        </authorList>
    </citation>
    <scope>NUCLEOTIDE SEQUENCE [LARGE SCALE GENOMIC DNA]</scope>
    <source>
        <strain evidence="1 2">DSM 16371</strain>
    </source>
</reference>
<organism evidence="1 2">
    <name type="scientific">Methylobacterium aquaticum</name>
    <dbReference type="NCBI Taxonomy" id="270351"/>
    <lineage>
        <taxon>Bacteria</taxon>
        <taxon>Pseudomonadati</taxon>
        <taxon>Pseudomonadota</taxon>
        <taxon>Alphaproteobacteria</taxon>
        <taxon>Hyphomicrobiales</taxon>
        <taxon>Methylobacteriaceae</taxon>
        <taxon>Methylobacterium</taxon>
    </lineage>
</organism>
<dbReference type="EMBL" id="LABX01000439">
    <property type="protein sequence ID" value="KMO24877.1"/>
    <property type="molecule type" value="Genomic_DNA"/>
</dbReference>
<dbReference type="AlphaFoldDB" id="A0A0J6RUG3"/>
<dbReference type="Gene3D" id="2.160.20.10">
    <property type="entry name" value="Single-stranded right-handed beta-helix, Pectin lyase-like"/>
    <property type="match status" value="1"/>
</dbReference>
<sequence>MDAGSTIRADATASGKGGDVVVWSDAATRFAGTISARGGAQRGDGGQAEVSSKGTLSYDGTTILTAAKGRFGTLLLDPYSITITNGSDANGGFDGASPTSTYTPTGTSVISATTLQAQLATANVVVSTGGAGSPGTDAGDITVAAPVSWSSNSVLTLQAYHSIAVNANLTVAGGGGLVLTTNNGGTGGTLTFAQGASATFQSNANQASQSLTINGQAYTLIRSMADL</sequence>